<dbReference type="EMBL" id="JBHSQJ010000132">
    <property type="protein sequence ID" value="MFC5910747.1"/>
    <property type="molecule type" value="Genomic_DNA"/>
</dbReference>
<dbReference type="Gene3D" id="1.10.260.40">
    <property type="entry name" value="lambda repressor-like DNA-binding domains"/>
    <property type="match status" value="1"/>
</dbReference>
<organism evidence="2 3">
    <name type="scientific">Streptacidiphilus monticola</name>
    <dbReference type="NCBI Taxonomy" id="2161674"/>
    <lineage>
        <taxon>Bacteria</taxon>
        <taxon>Bacillati</taxon>
        <taxon>Actinomycetota</taxon>
        <taxon>Actinomycetes</taxon>
        <taxon>Kitasatosporales</taxon>
        <taxon>Streptomycetaceae</taxon>
        <taxon>Streptacidiphilus</taxon>
    </lineage>
</organism>
<dbReference type="SUPFAM" id="SSF47413">
    <property type="entry name" value="lambda repressor-like DNA-binding domains"/>
    <property type="match status" value="1"/>
</dbReference>
<dbReference type="SMART" id="SM00530">
    <property type="entry name" value="HTH_XRE"/>
    <property type="match status" value="1"/>
</dbReference>
<feature type="domain" description="HTH cro/C1-type" evidence="1">
    <location>
        <begin position="36"/>
        <end position="83"/>
    </location>
</feature>
<dbReference type="InterPro" id="IPR041413">
    <property type="entry name" value="MLTR_LBD"/>
</dbReference>
<protein>
    <submittedName>
        <fullName evidence="2">Helix-turn-helix transcriptional regulator</fullName>
    </submittedName>
</protein>
<keyword evidence="3" id="KW-1185">Reference proteome</keyword>
<dbReference type="RefSeq" id="WP_380588479.1">
    <property type="nucleotide sequence ID" value="NZ_JBHSQJ010000132.1"/>
</dbReference>
<evidence type="ECO:0000313" key="2">
    <source>
        <dbReference type="EMBL" id="MFC5910747.1"/>
    </source>
</evidence>
<dbReference type="InterPro" id="IPR010982">
    <property type="entry name" value="Lambda_DNA-bd_dom_sf"/>
</dbReference>
<dbReference type="PANTHER" id="PTHR35010:SF2">
    <property type="entry name" value="BLL4672 PROTEIN"/>
    <property type="match status" value="1"/>
</dbReference>
<evidence type="ECO:0000313" key="3">
    <source>
        <dbReference type="Proteomes" id="UP001596174"/>
    </source>
</evidence>
<dbReference type="Proteomes" id="UP001596174">
    <property type="component" value="Unassembled WGS sequence"/>
</dbReference>
<proteinExistence type="predicted"/>
<dbReference type="Pfam" id="PF13560">
    <property type="entry name" value="HTH_31"/>
    <property type="match status" value="1"/>
</dbReference>
<dbReference type="Gene3D" id="3.30.450.180">
    <property type="match status" value="1"/>
</dbReference>
<dbReference type="Pfam" id="PF17765">
    <property type="entry name" value="MLTR_LBD"/>
    <property type="match status" value="1"/>
</dbReference>
<sequence>MDQRIELSEFLRSRRARLRPEDVGLPFFGGRRRVPGLRREELAQLAGVSAAYYTRLEQGNAQNVSASVLDAIADALRLNSAERAHLTDLVRPVHRRRPAARAQRVRPALQQLLDAMEAVPAYILGRRMEVLAWNRMGAALIGDFAAMPPEHRNFAWLVFLDPAAREFYDDWEGKASDVVAQLRLSAGRHPDDPKLASLIGELSMKCPDFRRLWAAHDVRDKGPCTKDLHHPVVGPLTLSFESMLLPADADLILATYHAEPGSPSAEALRLLASWSTAAGAGTDGAAADRAASAAG</sequence>
<accession>A0ABW1GAU0</accession>
<dbReference type="PROSITE" id="PS50943">
    <property type="entry name" value="HTH_CROC1"/>
    <property type="match status" value="1"/>
</dbReference>
<reference evidence="3" key="1">
    <citation type="journal article" date="2019" name="Int. J. Syst. Evol. Microbiol.">
        <title>The Global Catalogue of Microorganisms (GCM) 10K type strain sequencing project: providing services to taxonomists for standard genome sequencing and annotation.</title>
        <authorList>
            <consortium name="The Broad Institute Genomics Platform"/>
            <consortium name="The Broad Institute Genome Sequencing Center for Infectious Disease"/>
            <person name="Wu L."/>
            <person name="Ma J."/>
        </authorList>
    </citation>
    <scope>NUCLEOTIDE SEQUENCE [LARGE SCALE GENOMIC DNA]</scope>
    <source>
        <strain evidence="3">JCM 4816</strain>
    </source>
</reference>
<name>A0ABW1GAU0_9ACTN</name>
<comment type="caution">
    <text evidence="2">The sequence shown here is derived from an EMBL/GenBank/DDBJ whole genome shotgun (WGS) entry which is preliminary data.</text>
</comment>
<dbReference type="PANTHER" id="PTHR35010">
    <property type="entry name" value="BLL4672 PROTEIN-RELATED"/>
    <property type="match status" value="1"/>
</dbReference>
<evidence type="ECO:0000259" key="1">
    <source>
        <dbReference type="PROSITE" id="PS50943"/>
    </source>
</evidence>
<dbReference type="CDD" id="cd00093">
    <property type="entry name" value="HTH_XRE"/>
    <property type="match status" value="1"/>
</dbReference>
<dbReference type="InterPro" id="IPR001387">
    <property type="entry name" value="Cro/C1-type_HTH"/>
</dbReference>
<gene>
    <name evidence="2" type="ORF">ACFP3V_26520</name>
</gene>